<dbReference type="Gene3D" id="1.20.1250.20">
    <property type="entry name" value="MFS general substrate transporter like domains"/>
    <property type="match status" value="2"/>
</dbReference>
<evidence type="ECO:0000256" key="3">
    <source>
        <dbReference type="ARBA" id="ARBA00022692"/>
    </source>
</evidence>
<name>A0ABD0KF30_9CAEN</name>
<proteinExistence type="predicted"/>
<keyword evidence="3 8" id="KW-0812">Transmembrane</keyword>
<evidence type="ECO:0000256" key="1">
    <source>
        <dbReference type="ARBA" id="ARBA00004141"/>
    </source>
</evidence>
<comment type="subcellular location">
    <subcellularLocation>
        <location evidence="1">Membrane</location>
        <topology evidence="1">Multi-pass membrane protein</topology>
    </subcellularLocation>
</comment>
<dbReference type="EMBL" id="JACVVK020000190">
    <property type="protein sequence ID" value="KAK7485731.1"/>
    <property type="molecule type" value="Genomic_DNA"/>
</dbReference>
<protein>
    <recommendedName>
        <fullName evidence="11">Vesicular glutamate transporter</fullName>
    </recommendedName>
</protein>
<feature type="transmembrane region" description="Helical" evidence="8">
    <location>
        <begin position="505"/>
        <end position="524"/>
    </location>
</feature>
<evidence type="ECO:0000256" key="2">
    <source>
        <dbReference type="ARBA" id="ARBA00022448"/>
    </source>
</evidence>
<keyword evidence="6 8" id="KW-0472">Membrane</keyword>
<dbReference type="InterPro" id="IPR036259">
    <property type="entry name" value="MFS_trans_sf"/>
</dbReference>
<dbReference type="AlphaFoldDB" id="A0ABD0KF30"/>
<evidence type="ECO:0000256" key="6">
    <source>
        <dbReference type="ARBA" id="ARBA00023136"/>
    </source>
</evidence>
<reference evidence="9 10" key="1">
    <citation type="journal article" date="2023" name="Sci. Data">
        <title>Genome assembly of the Korean intertidal mud-creeper Batillaria attramentaria.</title>
        <authorList>
            <person name="Patra A.K."/>
            <person name="Ho P.T."/>
            <person name="Jun S."/>
            <person name="Lee S.J."/>
            <person name="Kim Y."/>
            <person name="Won Y.J."/>
        </authorList>
    </citation>
    <scope>NUCLEOTIDE SEQUENCE [LARGE SCALE GENOMIC DNA]</scope>
    <source>
        <strain evidence="9">Wonlab-2016</strain>
    </source>
</reference>
<feature type="transmembrane region" description="Helical" evidence="8">
    <location>
        <begin position="70"/>
        <end position="93"/>
    </location>
</feature>
<accession>A0ABD0KF30</accession>
<evidence type="ECO:0000313" key="10">
    <source>
        <dbReference type="Proteomes" id="UP001519460"/>
    </source>
</evidence>
<dbReference type="SUPFAM" id="SSF103473">
    <property type="entry name" value="MFS general substrate transporter"/>
    <property type="match status" value="2"/>
</dbReference>
<comment type="caution">
    <text evidence="9">The sequence shown here is derived from an EMBL/GenBank/DDBJ whole genome shotgun (WGS) entry which is preliminary data.</text>
</comment>
<dbReference type="FunFam" id="1.20.1250.20:FF:000003">
    <property type="entry name" value="Solute carrier family 17 member 3"/>
    <property type="match status" value="1"/>
</dbReference>
<evidence type="ECO:0000256" key="7">
    <source>
        <dbReference type="SAM" id="MobiDB-lite"/>
    </source>
</evidence>
<sequence>MKWFQKKLGRILDAESGWLVSKQQDEKTLVKYDELDEAYSEDGDEPPRKKNTVPDLCSCFRCNCARRYQIALLSSVGFLLSFGIRCNMGVAVLEMTKNETQDLNGDGIIGHNETVTEPEFSWTPETIGVVDSSFFWGYIITQIPGGYLASRVPANRLFGLAIGISSFLNLLLPGAADVHYMVVIAVRVLQGLVEGVTYPACHGIWRHWAPPLERSKLVRTPGLCWGCHSVHCARATSAGSLDFTCLRPALHPYISEEERIYIESSIGESSSIVNKAATTPWLAFFSSLPVYAIMVANFCRSWTFYLLIISQPAYFEEVFGFNIDASGILSALPHLVMAIIVPIGGQVADFLRRRILTTTVVRKIFNCGEHVKPMCRAPQQGTLPNMAAMPSDLVHDQSLRFLYCVFQTGFFSGFGMEAVFLLGVGFARDTATSIVCLTIAVGFSGFAISGFNVNHLDIAPRYASILMGLSNSVGTLSGMLCPIVVQAITRESRNHPDLAAGQWQTVFLIASLIHFGGVIFYAIFASGEKQPWADPPTSSTDDKWRPEQTLQQENNWKFPGGYGSTQTAVNDIGVSKSEMNGVLGGGGGRGHGHGQGHHQAMDPWGGVANGVAPAPPSYSPVYETRQEFVQKPNRDGERYYNSDDSERDF</sequence>
<feature type="transmembrane region" description="Helical" evidence="8">
    <location>
        <begin position="432"/>
        <end position="453"/>
    </location>
</feature>
<keyword evidence="10" id="KW-1185">Reference proteome</keyword>
<dbReference type="Pfam" id="PF07690">
    <property type="entry name" value="MFS_1"/>
    <property type="match status" value="1"/>
</dbReference>
<keyword evidence="2" id="KW-0813">Transport</keyword>
<keyword evidence="4" id="KW-0769">Symport</keyword>
<dbReference type="GO" id="GO:0016020">
    <property type="term" value="C:membrane"/>
    <property type="evidence" value="ECO:0007669"/>
    <property type="project" value="UniProtKB-SubCell"/>
</dbReference>
<feature type="transmembrane region" description="Helical" evidence="8">
    <location>
        <begin position="281"/>
        <end position="308"/>
    </location>
</feature>
<dbReference type="PANTHER" id="PTHR11662:SF456">
    <property type="entry name" value="VESICULAR GLUTAMATE TRANSPORTER, ISOFORM A"/>
    <property type="match status" value="1"/>
</dbReference>
<evidence type="ECO:0000256" key="8">
    <source>
        <dbReference type="SAM" id="Phobius"/>
    </source>
</evidence>
<feature type="transmembrane region" description="Helical" evidence="8">
    <location>
        <begin position="465"/>
        <end position="485"/>
    </location>
</feature>
<evidence type="ECO:0000256" key="4">
    <source>
        <dbReference type="ARBA" id="ARBA00022847"/>
    </source>
</evidence>
<evidence type="ECO:0008006" key="11">
    <source>
        <dbReference type="Google" id="ProtNLM"/>
    </source>
</evidence>
<feature type="transmembrane region" description="Helical" evidence="8">
    <location>
        <begin position="401"/>
        <end position="426"/>
    </location>
</feature>
<feature type="region of interest" description="Disordered" evidence="7">
    <location>
        <begin position="604"/>
        <end position="649"/>
    </location>
</feature>
<evidence type="ECO:0000313" key="9">
    <source>
        <dbReference type="EMBL" id="KAK7485731.1"/>
    </source>
</evidence>
<evidence type="ECO:0000256" key="5">
    <source>
        <dbReference type="ARBA" id="ARBA00022989"/>
    </source>
</evidence>
<organism evidence="9 10">
    <name type="scientific">Batillaria attramentaria</name>
    <dbReference type="NCBI Taxonomy" id="370345"/>
    <lineage>
        <taxon>Eukaryota</taxon>
        <taxon>Metazoa</taxon>
        <taxon>Spiralia</taxon>
        <taxon>Lophotrochozoa</taxon>
        <taxon>Mollusca</taxon>
        <taxon>Gastropoda</taxon>
        <taxon>Caenogastropoda</taxon>
        <taxon>Sorbeoconcha</taxon>
        <taxon>Cerithioidea</taxon>
        <taxon>Batillariidae</taxon>
        <taxon>Batillaria</taxon>
    </lineage>
</organism>
<gene>
    <name evidence="9" type="ORF">BaRGS_00023032</name>
</gene>
<dbReference type="Proteomes" id="UP001519460">
    <property type="component" value="Unassembled WGS sequence"/>
</dbReference>
<dbReference type="GO" id="GO:0015293">
    <property type="term" value="F:symporter activity"/>
    <property type="evidence" value="ECO:0007669"/>
    <property type="project" value="UniProtKB-KW"/>
</dbReference>
<keyword evidence="5 8" id="KW-1133">Transmembrane helix</keyword>
<dbReference type="InterPro" id="IPR050382">
    <property type="entry name" value="MFS_Na/Anion_cotransporter"/>
</dbReference>
<dbReference type="PANTHER" id="PTHR11662">
    <property type="entry name" value="SOLUTE CARRIER FAMILY 17"/>
    <property type="match status" value="1"/>
</dbReference>
<feature type="transmembrane region" description="Helical" evidence="8">
    <location>
        <begin position="154"/>
        <end position="172"/>
    </location>
</feature>
<feature type="transmembrane region" description="Helical" evidence="8">
    <location>
        <begin position="328"/>
        <end position="348"/>
    </location>
</feature>
<feature type="compositionally biased region" description="Basic and acidic residues" evidence="7">
    <location>
        <begin position="624"/>
        <end position="641"/>
    </location>
</feature>
<dbReference type="InterPro" id="IPR011701">
    <property type="entry name" value="MFS"/>
</dbReference>